<evidence type="ECO:0000313" key="3">
    <source>
        <dbReference type="WBParaSite" id="BPAG_0000072901-mRNA-1"/>
    </source>
</evidence>
<dbReference type="EMBL" id="UZAD01000039">
    <property type="protein sequence ID" value="VDN81916.1"/>
    <property type="molecule type" value="Genomic_DNA"/>
</dbReference>
<name>A0A0N4SYC5_BRUPA</name>
<sequence>MNHIYTIGNVPTHWIDLISENACPHAAKFAAVQAFASTEKITLSQIIPIITTQIKKRCYSGKSRIR</sequence>
<evidence type="ECO:0000313" key="2">
    <source>
        <dbReference type="Proteomes" id="UP000278627"/>
    </source>
</evidence>
<dbReference type="WBParaSite" id="BPAG_0000072901-mRNA-1">
    <property type="protein sequence ID" value="BPAG_0000072901-mRNA-1"/>
    <property type="gene ID" value="BPAG_0000072901"/>
</dbReference>
<dbReference type="AlphaFoldDB" id="A0A0N4SYC5"/>
<dbReference type="Proteomes" id="UP000278627">
    <property type="component" value="Unassembled WGS sequence"/>
</dbReference>
<gene>
    <name evidence="1" type="ORF">BPAG_LOCUS730</name>
</gene>
<organism evidence="3">
    <name type="scientific">Brugia pahangi</name>
    <name type="common">Filarial nematode worm</name>
    <dbReference type="NCBI Taxonomy" id="6280"/>
    <lineage>
        <taxon>Eukaryota</taxon>
        <taxon>Metazoa</taxon>
        <taxon>Ecdysozoa</taxon>
        <taxon>Nematoda</taxon>
        <taxon>Chromadorea</taxon>
        <taxon>Rhabditida</taxon>
        <taxon>Spirurina</taxon>
        <taxon>Spiruromorpha</taxon>
        <taxon>Filarioidea</taxon>
        <taxon>Onchocercidae</taxon>
        <taxon>Brugia</taxon>
    </lineage>
</organism>
<keyword evidence="2" id="KW-1185">Reference proteome</keyword>
<accession>A0A0N4SYC5</accession>
<proteinExistence type="predicted"/>
<reference evidence="3" key="1">
    <citation type="submission" date="2017-02" db="UniProtKB">
        <authorList>
            <consortium name="WormBaseParasite"/>
        </authorList>
    </citation>
    <scope>IDENTIFICATION</scope>
</reference>
<evidence type="ECO:0000313" key="1">
    <source>
        <dbReference type="EMBL" id="VDN81916.1"/>
    </source>
</evidence>
<protein>
    <submittedName>
        <fullName evidence="3">Dihydrolipoyl dehydrogenase</fullName>
    </submittedName>
</protein>
<reference evidence="1 2" key="2">
    <citation type="submission" date="2018-11" db="EMBL/GenBank/DDBJ databases">
        <authorList>
            <consortium name="Pathogen Informatics"/>
        </authorList>
    </citation>
    <scope>NUCLEOTIDE SEQUENCE [LARGE SCALE GENOMIC DNA]</scope>
</reference>